<dbReference type="Proteomes" id="UP001597183">
    <property type="component" value="Unassembled WGS sequence"/>
</dbReference>
<keyword evidence="2" id="KW-1133">Transmembrane helix</keyword>
<name>A0ABW4AVX3_9ACTN</name>
<evidence type="ECO:0000313" key="3">
    <source>
        <dbReference type="EMBL" id="MFD1374361.1"/>
    </source>
</evidence>
<reference evidence="4" key="1">
    <citation type="journal article" date="2019" name="Int. J. Syst. Evol. Microbiol.">
        <title>The Global Catalogue of Microorganisms (GCM) 10K type strain sequencing project: providing services to taxonomists for standard genome sequencing and annotation.</title>
        <authorList>
            <consortium name="The Broad Institute Genomics Platform"/>
            <consortium name="The Broad Institute Genome Sequencing Center for Infectious Disease"/>
            <person name="Wu L."/>
            <person name="Ma J."/>
        </authorList>
    </citation>
    <scope>NUCLEOTIDE SEQUENCE [LARGE SCALE GENOMIC DNA]</scope>
    <source>
        <strain evidence="4">CCM 7526</strain>
    </source>
</reference>
<evidence type="ECO:0008006" key="5">
    <source>
        <dbReference type="Google" id="ProtNLM"/>
    </source>
</evidence>
<keyword evidence="4" id="KW-1185">Reference proteome</keyword>
<comment type="caution">
    <text evidence="3">The sequence shown here is derived from an EMBL/GenBank/DDBJ whole genome shotgun (WGS) entry which is preliminary data.</text>
</comment>
<dbReference type="RefSeq" id="WP_317795744.1">
    <property type="nucleotide sequence ID" value="NZ_AP028461.1"/>
</dbReference>
<evidence type="ECO:0000256" key="2">
    <source>
        <dbReference type="SAM" id="Phobius"/>
    </source>
</evidence>
<sequence>MAVVAVVAAGVFLAVRVARRRPVVEPAVPEPAQKAVVAVPRARRRWSLVIAGPLAAIVVLSLVLAVNRPSTSGPNPGDRLPREPNPVTERLDPDVLAALRRARAASPTSSPSPSPNPSPRSSSFNMFGPIREGYVAVPDADDRCTTPRGGMPSYRAPSPASVLALDAAAVTPCKTLVLGTTAIIGGATNSLREVTALASEDPAGDRTTLRLHVRNLSSSNFQLPFSWVLGAAQDTGWIFPTESWASAEWVLPDEEADQYVVFDVPPGARLARLRLTSTVQTVDWVIG</sequence>
<protein>
    <recommendedName>
        <fullName evidence="5">DUF4352 domain-containing protein</fullName>
    </recommendedName>
</protein>
<feature type="region of interest" description="Disordered" evidence="1">
    <location>
        <begin position="101"/>
        <end position="125"/>
    </location>
</feature>
<accession>A0ABW4AVX3</accession>
<evidence type="ECO:0000313" key="4">
    <source>
        <dbReference type="Proteomes" id="UP001597183"/>
    </source>
</evidence>
<proteinExistence type="predicted"/>
<feature type="region of interest" description="Disordered" evidence="1">
    <location>
        <begin position="68"/>
        <end position="89"/>
    </location>
</feature>
<keyword evidence="2" id="KW-0812">Transmembrane</keyword>
<organism evidence="3 4">
    <name type="scientific">Actinoplanes sichuanensis</name>
    <dbReference type="NCBI Taxonomy" id="512349"/>
    <lineage>
        <taxon>Bacteria</taxon>
        <taxon>Bacillati</taxon>
        <taxon>Actinomycetota</taxon>
        <taxon>Actinomycetes</taxon>
        <taxon>Micromonosporales</taxon>
        <taxon>Micromonosporaceae</taxon>
        <taxon>Actinoplanes</taxon>
    </lineage>
</organism>
<feature type="transmembrane region" description="Helical" evidence="2">
    <location>
        <begin position="44"/>
        <end position="66"/>
    </location>
</feature>
<evidence type="ECO:0000256" key="1">
    <source>
        <dbReference type="SAM" id="MobiDB-lite"/>
    </source>
</evidence>
<keyword evidence="2" id="KW-0472">Membrane</keyword>
<gene>
    <name evidence="3" type="ORF">ACFQ5G_54300</name>
</gene>
<dbReference type="EMBL" id="JBHTMK010000082">
    <property type="protein sequence ID" value="MFD1374361.1"/>
    <property type="molecule type" value="Genomic_DNA"/>
</dbReference>